<dbReference type="InParanoid" id="A0A316VKC1"/>
<feature type="compositionally biased region" description="Acidic residues" evidence="4">
    <location>
        <begin position="732"/>
        <end position="748"/>
    </location>
</feature>
<organism evidence="5 6">
    <name type="scientific">Meira miltonrushii</name>
    <dbReference type="NCBI Taxonomy" id="1280837"/>
    <lineage>
        <taxon>Eukaryota</taxon>
        <taxon>Fungi</taxon>
        <taxon>Dikarya</taxon>
        <taxon>Basidiomycota</taxon>
        <taxon>Ustilaginomycotina</taxon>
        <taxon>Exobasidiomycetes</taxon>
        <taxon>Exobasidiales</taxon>
        <taxon>Brachybasidiaceae</taxon>
        <taxon>Meira</taxon>
    </lineage>
</organism>
<name>A0A316VKC1_9BASI</name>
<comment type="similarity">
    <text evidence="2">Belongs to the MYBBP1A family.</text>
</comment>
<dbReference type="STRING" id="1280837.A0A316VKC1"/>
<evidence type="ECO:0000313" key="6">
    <source>
        <dbReference type="Proteomes" id="UP000245771"/>
    </source>
</evidence>
<proteinExistence type="inferred from homology"/>
<sequence>MTSTLSHFWQLASSSKEDRLASAHALVKGLAPENNNRGSIQKGKQPLFEDGLGKREEDVPENVTDAQLGQAESALESTGNPDLVYAIKRLTKGLASHRESARLGFSVALCELFQRTRSISTQHAIDLILAYSKPAQKIKGQEERDMLFARLFGLHALVRSEVLCDSSVTNQEDFQRIIRILHNISSGKHWLRESGTSVIVQAIEQLSKTNNPPSWKSNALKWLVEIVCNDDRVTADSVALFMTLKQNSPESFASAQRLPRFANQELLSSANVPILARILRDARGEDANDEEATPSYASGSTQAHFVWDMIFSQYADTASAGGQKAPFDVMYRILVDDNLFAVTSSHQKKAWGFQLIQRAARIVDQSYVSDIFMPNLMRTLLNQLSAKDPILQKAAQRACIGLQQAVKERPSIAYDVVLRLTDPSVNYRFDSVTNTKTVETILRSTPSDDVRRYADRLILSACHEQSNGKRASILDSLLILVRNAQIDTDDACIENILTFFAAHGLFTMKKALEKAPSSRASLTIAPVSEGFSSSVQSSCRSRFLSCLSDLHAASASVQQNREDVDWISRGNEIIIALDKDSQHFTRLPKTQHEILGKVEKTLKSLRSGSEKAEGSKKDRYQSYSTLLLASSIYAQAALQQEEEVNELIEPMLECANQLLTNKKAVSSKSDADSPGPMELFIDCLSNALQQPTAFLRSIATQAFDAFAEDMTQSSVRLLIEQLGFNQGNNGEEGVEEDKNEGEEEDDVMSDSVSDTSATSTSSEVDDEDVDAEFAKKIREALQSGGIADKEERSEGEDAEDDDDDESDSSSVSMEDFDDEQMILMDDKLADIFRQKYATRKQEDEARKEEATFHVRIIDLLDHFALRQGDNALCVEMVLPLFTIAFEKDKALGQLRQKATTVLRKTLLKGGSSGSGNKLNVVGTSSMQSALDSLDAVHKMAATNLTSDQMSLANACNLYLTKSCSPPDQDVPEKVRSIYVATLNDFLERKNNNLKPSFLIDAFSRFPHLAFSLRDELLQAASGEQSSSQNAFRQVQVMEMLRVCIANLIGQLQQQQNLSEGITVQGIQKLLQNLAELTFRRVKHDQHRIKEVLKSALPYVRLTRKLVEQVKQKTGKEAEAEIQEIWPKSEIQSAMEALNTTNIMPNSASLQGLLKQMLALTTVDEKKDGKRKKGEDDSTLDQSKSSTKGKKKAKKVD</sequence>
<dbReference type="InterPro" id="IPR016024">
    <property type="entry name" value="ARM-type_fold"/>
</dbReference>
<dbReference type="OrthoDB" id="342531at2759"/>
<gene>
    <name evidence="5" type="ORF">FA14DRAFT_130502</name>
</gene>
<dbReference type="GO" id="GO:0005730">
    <property type="term" value="C:nucleolus"/>
    <property type="evidence" value="ECO:0007669"/>
    <property type="project" value="InterPro"/>
</dbReference>
<evidence type="ECO:0000256" key="4">
    <source>
        <dbReference type="SAM" id="MobiDB-lite"/>
    </source>
</evidence>
<feature type="region of interest" description="Disordered" evidence="4">
    <location>
        <begin position="725"/>
        <end position="819"/>
    </location>
</feature>
<dbReference type="SUPFAM" id="SSF48371">
    <property type="entry name" value="ARM repeat"/>
    <property type="match status" value="1"/>
</dbReference>
<evidence type="ECO:0000256" key="3">
    <source>
        <dbReference type="ARBA" id="ARBA00023242"/>
    </source>
</evidence>
<evidence type="ECO:0000256" key="1">
    <source>
        <dbReference type="ARBA" id="ARBA00004123"/>
    </source>
</evidence>
<dbReference type="InterPro" id="IPR007015">
    <property type="entry name" value="DNA_pol_V/MYBBP1A"/>
</dbReference>
<dbReference type="EMBL" id="KZ819602">
    <property type="protein sequence ID" value="PWN37684.1"/>
    <property type="molecule type" value="Genomic_DNA"/>
</dbReference>
<keyword evidence="3" id="KW-0539">Nucleus</keyword>
<accession>A0A316VKC1</accession>
<dbReference type="GeneID" id="37018691"/>
<evidence type="ECO:0008006" key="7">
    <source>
        <dbReference type="Google" id="ProtNLM"/>
    </source>
</evidence>
<dbReference type="PANTHER" id="PTHR13213">
    <property type="entry name" value="MYB-BINDING PROTEIN 1A FAMILY MEMBER"/>
    <property type="match status" value="1"/>
</dbReference>
<dbReference type="Pfam" id="PF04931">
    <property type="entry name" value="DNA_pol_phi"/>
    <property type="match status" value="1"/>
</dbReference>
<keyword evidence="6" id="KW-1185">Reference proteome</keyword>
<reference evidence="5 6" key="1">
    <citation type="journal article" date="2018" name="Mol. Biol. Evol.">
        <title>Broad Genomic Sampling Reveals a Smut Pathogenic Ancestry of the Fungal Clade Ustilaginomycotina.</title>
        <authorList>
            <person name="Kijpornyongpan T."/>
            <person name="Mondo S.J."/>
            <person name="Barry K."/>
            <person name="Sandor L."/>
            <person name="Lee J."/>
            <person name="Lipzen A."/>
            <person name="Pangilinan J."/>
            <person name="LaButti K."/>
            <person name="Hainaut M."/>
            <person name="Henrissat B."/>
            <person name="Grigoriev I.V."/>
            <person name="Spatafora J.W."/>
            <person name="Aime M.C."/>
        </authorList>
    </citation>
    <scope>NUCLEOTIDE SEQUENCE [LARGE SCALE GENOMIC DNA]</scope>
    <source>
        <strain evidence="5 6">MCA 3882</strain>
    </source>
</reference>
<evidence type="ECO:0000313" key="5">
    <source>
        <dbReference type="EMBL" id="PWN37684.1"/>
    </source>
</evidence>
<comment type="subcellular location">
    <subcellularLocation>
        <location evidence="1">Nucleus</location>
    </subcellularLocation>
</comment>
<protein>
    <recommendedName>
        <fullName evidence="7">DNA polymerase V</fullName>
    </recommendedName>
</protein>
<dbReference type="FunCoup" id="A0A316VKC1">
    <property type="interactions" value="385"/>
</dbReference>
<feature type="region of interest" description="Disordered" evidence="4">
    <location>
        <begin position="1163"/>
        <end position="1196"/>
    </location>
</feature>
<dbReference type="RefSeq" id="XP_025357986.1">
    <property type="nucleotide sequence ID" value="XM_025496910.1"/>
</dbReference>
<feature type="compositionally biased region" description="Basic and acidic residues" evidence="4">
    <location>
        <begin position="1163"/>
        <end position="1175"/>
    </location>
</feature>
<dbReference type="GO" id="GO:0006355">
    <property type="term" value="P:regulation of DNA-templated transcription"/>
    <property type="evidence" value="ECO:0007669"/>
    <property type="project" value="InterPro"/>
</dbReference>
<feature type="compositionally biased region" description="Acidic residues" evidence="4">
    <location>
        <begin position="793"/>
        <end position="807"/>
    </location>
</feature>
<dbReference type="PANTHER" id="PTHR13213:SF2">
    <property type="entry name" value="MYB-BINDING PROTEIN 1A"/>
    <property type="match status" value="1"/>
</dbReference>
<feature type="compositionally biased region" description="Basic residues" evidence="4">
    <location>
        <begin position="1186"/>
        <end position="1196"/>
    </location>
</feature>
<dbReference type="Proteomes" id="UP000245771">
    <property type="component" value="Unassembled WGS sequence"/>
</dbReference>
<dbReference type="GO" id="GO:0000182">
    <property type="term" value="F:rDNA binding"/>
    <property type="evidence" value="ECO:0007669"/>
    <property type="project" value="TreeGrafter"/>
</dbReference>
<dbReference type="AlphaFoldDB" id="A0A316VKC1"/>
<evidence type="ECO:0000256" key="2">
    <source>
        <dbReference type="ARBA" id="ARBA00006809"/>
    </source>
</evidence>
<feature type="compositionally biased region" description="Low complexity" evidence="4">
    <location>
        <begin position="749"/>
        <end position="762"/>
    </location>
</feature>